<dbReference type="SUPFAM" id="SSF54862">
    <property type="entry name" value="4Fe-4S ferredoxins"/>
    <property type="match status" value="1"/>
</dbReference>
<evidence type="ECO:0000313" key="2">
    <source>
        <dbReference type="EMBL" id="CAJ0589328.1"/>
    </source>
</evidence>
<protein>
    <submittedName>
        <fullName evidence="2">Uncharacterized protein</fullName>
    </submittedName>
</protein>
<feature type="signal peptide" evidence="1">
    <location>
        <begin position="1"/>
        <end position="15"/>
    </location>
</feature>
<evidence type="ECO:0000313" key="3">
    <source>
        <dbReference type="Proteomes" id="UP001176961"/>
    </source>
</evidence>
<reference evidence="2" key="1">
    <citation type="submission" date="2023-07" db="EMBL/GenBank/DDBJ databases">
        <authorList>
            <consortium name="CYATHOMIX"/>
        </authorList>
    </citation>
    <scope>NUCLEOTIDE SEQUENCE</scope>
    <source>
        <strain evidence="2">N/A</strain>
    </source>
</reference>
<name>A0AA36GFQ5_CYLNA</name>
<keyword evidence="3" id="KW-1185">Reference proteome</keyword>
<dbReference type="AlphaFoldDB" id="A0AA36GFQ5"/>
<dbReference type="EMBL" id="CATQJL010000001">
    <property type="protein sequence ID" value="CAJ0589328.1"/>
    <property type="molecule type" value="Genomic_DNA"/>
</dbReference>
<accession>A0AA36GFQ5</accession>
<comment type="caution">
    <text evidence="2">The sequence shown here is derived from an EMBL/GenBank/DDBJ whole genome shotgun (WGS) entry which is preliminary data.</text>
</comment>
<sequence length="85" mass="10221">MSRKLFFVLVMLVCAAPEDFFYKYEWAISKRCLFACDKVCPFRAIRRINGYLYFRDRKCMDCFYKCAREKEQKGSTPKSVQEMSQ</sequence>
<feature type="chain" id="PRO_5041414092" evidence="1">
    <location>
        <begin position="16"/>
        <end position="85"/>
    </location>
</feature>
<proteinExistence type="predicted"/>
<dbReference type="Proteomes" id="UP001176961">
    <property type="component" value="Unassembled WGS sequence"/>
</dbReference>
<organism evidence="2 3">
    <name type="scientific">Cylicocyclus nassatus</name>
    <name type="common">Nematode worm</name>
    <dbReference type="NCBI Taxonomy" id="53992"/>
    <lineage>
        <taxon>Eukaryota</taxon>
        <taxon>Metazoa</taxon>
        <taxon>Ecdysozoa</taxon>
        <taxon>Nematoda</taxon>
        <taxon>Chromadorea</taxon>
        <taxon>Rhabditida</taxon>
        <taxon>Rhabditina</taxon>
        <taxon>Rhabditomorpha</taxon>
        <taxon>Strongyloidea</taxon>
        <taxon>Strongylidae</taxon>
        <taxon>Cylicocyclus</taxon>
    </lineage>
</organism>
<gene>
    <name evidence="2" type="ORF">CYNAS_LOCUS1311</name>
</gene>
<keyword evidence="1" id="KW-0732">Signal</keyword>
<evidence type="ECO:0000256" key="1">
    <source>
        <dbReference type="SAM" id="SignalP"/>
    </source>
</evidence>